<gene>
    <name evidence="2" type="ORF">E2562_027779</name>
</gene>
<dbReference type="PANTHER" id="PTHR31051:SF1">
    <property type="entry name" value="PROTEASOME ASSEMBLY CHAPERONE 3"/>
    <property type="match status" value="1"/>
</dbReference>
<name>A0A6G1EBL8_9ORYZ</name>
<dbReference type="AlphaFoldDB" id="A0A6G1EBL8"/>
<evidence type="ECO:0000313" key="2">
    <source>
        <dbReference type="EMBL" id="KAF0922180.1"/>
    </source>
</evidence>
<dbReference type="GO" id="GO:0043248">
    <property type="term" value="P:proteasome assembly"/>
    <property type="evidence" value="ECO:0007669"/>
    <property type="project" value="InterPro"/>
</dbReference>
<protein>
    <submittedName>
        <fullName evidence="2">Uncharacterized protein</fullName>
    </submittedName>
</protein>
<feature type="region of interest" description="Disordered" evidence="1">
    <location>
        <begin position="58"/>
        <end position="85"/>
    </location>
</feature>
<dbReference type="PANTHER" id="PTHR31051">
    <property type="entry name" value="PROTEASOME ASSEMBLY CHAPERONE 3"/>
    <property type="match status" value="1"/>
</dbReference>
<dbReference type="InterPro" id="IPR053720">
    <property type="entry name" value="Psm_Assembly_Chaperone"/>
</dbReference>
<dbReference type="EMBL" id="SPHZ02000004">
    <property type="protein sequence ID" value="KAF0922180.1"/>
    <property type="molecule type" value="Genomic_DNA"/>
</dbReference>
<dbReference type="Proteomes" id="UP000479710">
    <property type="component" value="Unassembled WGS sequence"/>
</dbReference>
<feature type="region of interest" description="Disordered" evidence="1">
    <location>
        <begin position="209"/>
        <end position="229"/>
    </location>
</feature>
<dbReference type="Gene3D" id="3.30.230.90">
    <property type="match status" value="1"/>
</dbReference>
<dbReference type="OrthoDB" id="5839at2759"/>
<evidence type="ECO:0000313" key="3">
    <source>
        <dbReference type="Proteomes" id="UP000479710"/>
    </source>
</evidence>
<feature type="compositionally biased region" description="Basic and acidic residues" evidence="1">
    <location>
        <begin position="68"/>
        <end position="82"/>
    </location>
</feature>
<organism evidence="2 3">
    <name type="scientific">Oryza meyeriana var. granulata</name>
    <dbReference type="NCBI Taxonomy" id="110450"/>
    <lineage>
        <taxon>Eukaryota</taxon>
        <taxon>Viridiplantae</taxon>
        <taxon>Streptophyta</taxon>
        <taxon>Embryophyta</taxon>
        <taxon>Tracheophyta</taxon>
        <taxon>Spermatophyta</taxon>
        <taxon>Magnoliopsida</taxon>
        <taxon>Liliopsida</taxon>
        <taxon>Poales</taxon>
        <taxon>Poaceae</taxon>
        <taxon>BOP clade</taxon>
        <taxon>Oryzoideae</taxon>
        <taxon>Oryzeae</taxon>
        <taxon>Oryzinae</taxon>
        <taxon>Oryza</taxon>
        <taxon>Oryza meyeriana</taxon>
    </lineage>
</organism>
<feature type="compositionally biased region" description="Basic and acidic residues" evidence="1">
    <location>
        <begin position="219"/>
        <end position="229"/>
    </location>
</feature>
<evidence type="ECO:0000256" key="1">
    <source>
        <dbReference type="SAM" id="MobiDB-lite"/>
    </source>
</evidence>
<accession>A0A6G1EBL8</accession>
<sequence length="281" mass="32752">MEHETQPSYIRTTLRANGEKIVKKTKSTPRERIEKAVKRAKRSDVVDMMASYLEMRKKQSEEEATALSREREEAKMREEASKRWKNSQMKKRSEFDFRIDTKCNGKRGFSVVLVSQMEMGMNFVQPNAQFPVLHKSLSLDIKGIKTDIVISRYEDNFLVIVTQIGCMGTILAAKTMLHDWHRLVLEYGKPTSEEKANIKKKKACVEEEKSIADAEMDDEKPSREEKESIKKMSISDVEMDDEGHNVRRHSQMKDAGHLKFLLSIMIPAYTQVCKRRRFYDY</sequence>
<proteinExistence type="predicted"/>
<comment type="caution">
    <text evidence="2">The sequence shown here is derived from an EMBL/GenBank/DDBJ whole genome shotgun (WGS) entry which is preliminary data.</text>
</comment>
<keyword evidence="3" id="KW-1185">Reference proteome</keyword>
<reference evidence="2 3" key="1">
    <citation type="submission" date="2019-11" db="EMBL/GenBank/DDBJ databases">
        <title>Whole genome sequence of Oryza granulata.</title>
        <authorList>
            <person name="Li W."/>
        </authorList>
    </citation>
    <scope>NUCLEOTIDE SEQUENCE [LARGE SCALE GENOMIC DNA]</scope>
    <source>
        <strain evidence="3">cv. Menghai</strain>
        <tissue evidence="2">Leaf</tissue>
    </source>
</reference>
<dbReference type="InterPro" id="IPR018788">
    <property type="entry name" value="Proteasome_assmbl_chp_3"/>
</dbReference>